<keyword evidence="4" id="KW-0812">Transmembrane</keyword>
<dbReference type="InterPro" id="IPR005311">
    <property type="entry name" value="PBP_dimer"/>
</dbReference>
<evidence type="ECO:0000313" key="8">
    <source>
        <dbReference type="Proteomes" id="UP000095488"/>
    </source>
</evidence>
<dbReference type="Pfam" id="PF00905">
    <property type="entry name" value="Transpeptidase"/>
    <property type="match status" value="1"/>
</dbReference>
<keyword evidence="4" id="KW-1133">Transmembrane helix</keyword>
<evidence type="ECO:0000259" key="6">
    <source>
        <dbReference type="Pfam" id="PF03717"/>
    </source>
</evidence>
<organism evidence="7 8">
    <name type="scientific">Sarcina ventriculi</name>
    <name type="common">Clostridium ventriculi</name>
    <dbReference type="NCBI Taxonomy" id="1267"/>
    <lineage>
        <taxon>Bacteria</taxon>
        <taxon>Bacillati</taxon>
        <taxon>Bacillota</taxon>
        <taxon>Clostridia</taxon>
        <taxon>Eubacteriales</taxon>
        <taxon>Clostridiaceae</taxon>
        <taxon>Sarcina</taxon>
    </lineage>
</organism>
<feature type="domain" description="Penicillin-binding protein transpeptidase" evidence="5">
    <location>
        <begin position="253"/>
        <end position="578"/>
    </location>
</feature>
<protein>
    <submittedName>
        <fullName evidence="7">Penicillin-binding protein 2</fullName>
    </submittedName>
</protein>
<keyword evidence="8" id="KW-1185">Reference proteome</keyword>
<proteinExistence type="inferred from homology"/>
<evidence type="ECO:0000313" key="7">
    <source>
        <dbReference type="EMBL" id="CUN57425.1"/>
    </source>
</evidence>
<dbReference type="SUPFAM" id="SSF56601">
    <property type="entry name" value="beta-lactamase/transpeptidase-like"/>
    <property type="match status" value="1"/>
</dbReference>
<dbReference type="Gene3D" id="3.40.710.10">
    <property type="entry name" value="DD-peptidase/beta-lactamase superfamily"/>
    <property type="match status" value="1"/>
</dbReference>
<accession>A0ABM9UMU5</accession>
<evidence type="ECO:0000256" key="4">
    <source>
        <dbReference type="SAM" id="Phobius"/>
    </source>
</evidence>
<dbReference type="PANTHER" id="PTHR30627:SF1">
    <property type="entry name" value="PEPTIDOGLYCAN D,D-TRANSPEPTIDASE FTSI"/>
    <property type="match status" value="1"/>
</dbReference>
<dbReference type="InterPro" id="IPR001460">
    <property type="entry name" value="PCN-bd_Tpept"/>
</dbReference>
<dbReference type="InterPro" id="IPR012338">
    <property type="entry name" value="Beta-lactam/transpept-like"/>
</dbReference>
<feature type="domain" description="Penicillin-binding protein dimerisation" evidence="6">
    <location>
        <begin position="56"/>
        <end position="208"/>
    </location>
</feature>
<dbReference type="Gene3D" id="3.90.1310.10">
    <property type="entry name" value="Penicillin-binding protein 2a (Domain 2)"/>
    <property type="match status" value="1"/>
</dbReference>
<comment type="similarity">
    <text evidence="2">Belongs to the transpeptidase family.</text>
</comment>
<dbReference type="PANTHER" id="PTHR30627">
    <property type="entry name" value="PEPTIDOGLYCAN D,D-TRANSPEPTIDASE"/>
    <property type="match status" value="1"/>
</dbReference>
<feature type="transmembrane region" description="Helical" evidence="4">
    <location>
        <begin position="12"/>
        <end position="32"/>
    </location>
</feature>
<dbReference type="SUPFAM" id="SSF56519">
    <property type="entry name" value="Penicillin binding protein dimerisation domain"/>
    <property type="match status" value="1"/>
</dbReference>
<gene>
    <name evidence="7" type="primary">penA_2</name>
    <name evidence="7" type="ORF">ERS852473_00519</name>
</gene>
<evidence type="ECO:0000256" key="1">
    <source>
        <dbReference type="ARBA" id="ARBA00004370"/>
    </source>
</evidence>
<reference evidence="7 8" key="1">
    <citation type="submission" date="2015-09" db="EMBL/GenBank/DDBJ databases">
        <authorList>
            <consortium name="Pathogen Informatics"/>
        </authorList>
    </citation>
    <scope>NUCLEOTIDE SEQUENCE [LARGE SCALE GENOMIC DNA]</scope>
    <source>
        <strain evidence="7 8">2789STDY5834858</strain>
    </source>
</reference>
<dbReference type="Proteomes" id="UP000095488">
    <property type="component" value="Unassembled WGS sequence"/>
</dbReference>
<keyword evidence="3 4" id="KW-0472">Membrane</keyword>
<sequence length="591" mass="64985">MNSSKNINKKRIKNIIIFFITLLLILVLRISYITIINGKEYASMALEQWTSEKSINENRGNILDRNGEILVLNTNLYKIDLNLDLIKEYAKNNNTSLENIAKSISEILDLTQESVLNKLNNSNNNLIVLSKNAEKEQATKIKDLGIDGITVTTNTKRYYPNNNFASHLLGNINSDGNGINGIESYYEKVLTGVPGISIHETNAYGGQLAYSESQHTEAVNGKDVTLTIDEKIQFFAEEVAKKAYKEQNPDSVTIVVMNPNNGEVLAMVNKPDFNPNDSFNNYSNFAGETDNDKLQNMWKNSAIAKTIEPGSIFKVITSAIALEENIAGNNEKYYCSGSLTIDNTTIKCWKGPEEGGHGLITLDEALESSCNVVFMEIASKLGKNTFNEYIEKFGLNELSGIDLPGEIKGITKSTEDMTQVDLATISFGQTNTLNIMQYMKALNSIANGGKLIQPHVMKDISYINSKGEKITLESFEATSSDAPVSENTINKLKTMLENTVKVGSSNSAYIEGYSISGKTGTAEKINKNTGTYDEESGYVSSFAGFAPSNNPDISLIIVIDHPKSGEYFGGIVAAPYANILFDNILNYINSN</sequence>
<dbReference type="Pfam" id="PF03717">
    <property type="entry name" value="PBP_dimer"/>
    <property type="match status" value="1"/>
</dbReference>
<evidence type="ECO:0000256" key="3">
    <source>
        <dbReference type="ARBA" id="ARBA00023136"/>
    </source>
</evidence>
<dbReference type="RefSeq" id="WP_055257412.1">
    <property type="nucleotide sequence ID" value="NZ_CABIXL010000002.1"/>
</dbReference>
<dbReference type="InterPro" id="IPR036138">
    <property type="entry name" value="PBP_dimer_sf"/>
</dbReference>
<comment type="caution">
    <text evidence="7">The sequence shown here is derived from an EMBL/GenBank/DDBJ whole genome shotgun (WGS) entry which is preliminary data.</text>
</comment>
<evidence type="ECO:0000259" key="5">
    <source>
        <dbReference type="Pfam" id="PF00905"/>
    </source>
</evidence>
<name>A0ABM9UMU5_SARVE</name>
<dbReference type="EMBL" id="CYZR01000002">
    <property type="protein sequence ID" value="CUN57425.1"/>
    <property type="molecule type" value="Genomic_DNA"/>
</dbReference>
<comment type="subcellular location">
    <subcellularLocation>
        <location evidence="1">Membrane</location>
    </subcellularLocation>
</comment>
<evidence type="ECO:0000256" key="2">
    <source>
        <dbReference type="ARBA" id="ARBA00007171"/>
    </source>
</evidence>
<dbReference type="InterPro" id="IPR050515">
    <property type="entry name" value="Beta-lactam/transpept"/>
</dbReference>